<protein>
    <submittedName>
        <fullName evidence="9">NADH ubiquinone oxidoreductase, 20 kDa subunit</fullName>
    </submittedName>
</protein>
<evidence type="ECO:0000313" key="9">
    <source>
        <dbReference type="EMBL" id="ABD70990.1"/>
    </source>
</evidence>
<dbReference type="InterPro" id="IPR052375">
    <property type="entry name" value="Complex_I_20kDa-like"/>
</dbReference>
<evidence type="ECO:0000259" key="8">
    <source>
        <dbReference type="PROSITE" id="PS51379"/>
    </source>
</evidence>
<proteinExistence type="inferred from homology"/>
<dbReference type="RefSeq" id="WP_011465553.1">
    <property type="nucleotide sequence ID" value="NC_007908.1"/>
</dbReference>
<accession>Q21TB3</accession>
<dbReference type="SUPFAM" id="SSF54862">
    <property type="entry name" value="4Fe-4S ferredoxins"/>
    <property type="match status" value="1"/>
</dbReference>
<dbReference type="KEGG" id="rfr:Rfer_3281"/>
<dbReference type="Gene3D" id="3.40.50.12280">
    <property type="match status" value="1"/>
</dbReference>
<gene>
    <name evidence="9" type="ordered locus">Rfer_3281</name>
</gene>
<feature type="domain" description="4Fe-4S ferredoxin-type" evidence="8">
    <location>
        <begin position="62"/>
        <end position="91"/>
    </location>
</feature>
<comment type="similarity">
    <text evidence="3">Belongs to the FrhG family.</text>
</comment>
<dbReference type="AlphaFoldDB" id="Q21TB3"/>
<reference evidence="10" key="1">
    <citation type="submission" date="2006-02" db="EMBL/GenBank/DDBJ databases">
        <title>Complete sequence of chromosome of Rhodoferax ferrireducens DSM 15236.</title>
        <authorList>
            <person name="Copeland A."/>
            <person name="Lucas S."/>
            <person name="Lapidus A."/>
            <person name="Barry K."/>
            <person name="Detter J.C."/>
            <person name="Glavina del Rio T."/>
            <person name="Hammon N."/>
            <person name="Israni S."/>
            <person name="Pitluck S."/>
            <person name="Brettin T."/>
            <person name="Bruce D."/>
            <person name="Han C."/>
            <person name="Tapia R."/>
            <person name="Gilna P."/>
            <person name="Kiss H."/>
            <person name="Schmutz J."/>
            <person name="Larimer F."/>
            <person name="Land M."/>
            <person name="Kyrpides N."/>
            <person name="Ivanova N."/>
            <person name="Richardson P."/>
        </authorList>
    </citation>
    <scope>NUCLEOTIDE SEQUENCE [LARGE SCALE GENOMIC DNA]</scope>
    <source>
        <strain evidence="10">ATCC BAA-621 / DSM 15236 / T118</strain>
    </source>
</reference>
<sequence length="254" mass="26914">MFKSIAVRKSQGTQYIPDLRAATPGGFRGKPVISDAACADGCQACVQVCPSRAVRLEPTQPDPVHIDLGRCVLCGDCEPVCPSRKLSFNNDVKLCATSREALTVSSAHPNLDPIKVSKALHKRFGRSLKLRSVSAGGCSGCEMEINALSNVNFDLGRYGIDIVASPRHADALVLSGPITRNMAQALQICWDAIPEPKLVIAVGACAISGGVFADSDALDRQFLDNFKPALYVPGCPAHPLTFISGIMDLLGIAP</sequence>
<dbReference type="SUPFAM" id="SSF56770">
    <property type="entry name" value="HydA/Nqo6-like"/>
    <property type="match status" value="1"/>
</dbReference>
<dbReference type="GO" id="GO:0046872">
    <property type="term" value="F:metal ion binding"/>
    <property type="evidence" value="ECO:0007669"/>
    <property type="project" value="UniProtKB-KW"/>
</dbReference>
<name>Q21TB3_ALBFT</name>
<dbReference type="eggNOG" id="COG3260">
    <property type="taxonomic scope" value="Bacteria"/>
</dbReference>
<keyword evidence="4" id="KW-0004">4Fe-4S</keyword>
<dbReference type="InterPro" id="IPR017896">
    <property type="entry name" value="4Fe4S_Fe-S-bd"/>
</dbReference>
<dbReference type="STRING" id="338969.Rfer_3281"/>
<evidence type="ECO:0000256" key="6">
    <source>
        <dbReference type="ARBA" id="ARBA00023004"/>
    </source>
</evidence>
<dbReference type="Pfam" id="PF01058">
    <property type="entry name" value="Oxidored_q6"/>
    <property type="match status" value="1"/>
</dbReference>
<dbReference type="PROSITE" id="PS51379">
    <property type="entry name" value="4FE4S_FER_2"/>
    <property type="match status" value="2"/>
</dbReference>
<dbReference type="eggNOG" id="COG1143">
    <property type="taxonomic scope" value="Bacteria"/>
</dbReference>
<dbReference type="InterPro" id="IPR017900">
    <property type="entry name" value="4Fe4S_Fe_S_CS"/>
</dbReference>
<dbReference type="InterPro" id="IPR006137">
    <property type="entry name" value="NADH_UbQ_OxRdtase-like_20kDa"/>
</dbReference>
<dbReference type="PANTHER" id="PTHR42989:SF1">
    <property type="entry name" value="FORMATE HYDROGENLYASE SUBUNIT 7-RELATED"/>
    <property type="match status" value="1"/>
</dbReference>
<evidence type="ECO:0000256" key="7">
    <source>
        <dbReference type="ARBA" id="ARBA00023014"/>
    </source>
</evidence>
<feature type="domain" description="4Fe-4S ferredoxin-type" evidence="8">
    <location>
        <begin position="29"/>
        <end position="59"/>
    </location>
</feature>
<keyword evidence="7" id="KW-0411">Iron-sulfur</keyword>
<keyword evidence="5" id="KW-0479">Metal-binding</keyword>
<dbReference type="Proteomes" id="UP000008332">
    <property type="component" value="Chromosome"/>
</dbReference>
<organism evidence="9 10">
    <name type="scientific">Albidiferax ferrireducens (strain ATCC BAA-621 / DSM 15236 / T118)</name>
    <name type="common">Rhodoferax ferrireducens</name>
    <dbReference type="NCBI Taxonomy" id="338969"/>
    <lineage>
        <taxon>Bacteria</taxon>
        <taxon>Pseudomonadati</taxon>
        <taxon>Pseudomonadota</taxon>
        <taxon>Betaproteobacteria</taxon>
        <taxon>Burkholderiales</taxon>
        <taxon>Comamonadaceae</taxon>
        <taxon>Rhodoferax</taxon>
    </lineage>
</organism>
<keyword evidence="10" id="KW-1185">Reference proteome</keyword>
<dbReference type="EMBL" id="CP000267">
    <property type="protein sequence ID" value="ABD70990.1"/>
    <property type="molecule type" value="Genomic_DNA"/>
</dbReference>
<dbReference type="GO" id="GO:0051539">
    <property type="term" value="F:4 iron, 4 sulfur cluster binding"/>
    <property type="evidence" value="ECO:0007669"/>
    <property type="project" value="UniProtKB-KW"/>
</dbReference>
<dbReference type="OrthoDB" id="9786737at2"/>
<dbReference type="PROSITE" id="PS00198">
    <property type="entry name" value="4FE4S_FER_1"/>
    <property type="match status" value="1"/>
</dbReference>
<comment type="similarity">
    <text evidence="2">Belongs to the complex I 20 kDa subunit family.</text>
</comment>
<evidence type="ECO:0000256" key="4">
    <source>
        <dbReference type="ARBA" id="ARBA00022485"/>
    </source>
</evidence>
<evidence type="ECO:0000256" key="5">
    <source>
        <dbReference type="ARBA" id="ARBA00022723"/>
    </source>
</evidence>
<evidence type="ECO:0000256" key="1">
    <source>
        <dbReference type="ARBA" id="ARBA00001966"/>
    </source>
</evidence>
<dbReference type="PANTHER" id="PTHR42989">
    <property type="entry name" value="HYDROGENASE-4 COMPONENT I"/>
    <property type="match status" value="1"/>
</dbReference>
<evidence type="ECO:0000256" key="3">
    <source>
        <dbReference type="ARBA" id="ARBA00010870"/>
    </source>
</evidence>
<dbReference type="Pfam" id="PF12838">
    <property type="entry name" value="Fer4_7"/>
    <property type="match status" value="1"/>
</dbReference>
<evidence type="ECO:0000313" key="10">
    <source>
        <dbReference type="Proteomes" id="UP000008332"/>
    </source>
</evidence>
<keyword evidence="6" id="KW-0408">Iron</keyword>
<evidence type="ECO:0000256" key="2">
    <source>
        <dbReference type="ARBA" id="ARBA00009173"/>
    </source>
</evidence>
<comment type="cofactor">
    <cofactor evidence="1">
        <name>[4Fe-4S] cluster</name>
        <dbReference type="ChEBI" id="CHEBI:49883"/>
    </cofactor>
</comment>
<keyword evidence="9" id="KW-0830">Ubiquinone</keyword>
<dbReference type="HOGENOM" id="CLU_055737_5_1_4"/>
<dbReference type="Gene3D" id="3.30.70.20">
    <property type="match status" value="1"/>
</dbReference>